<accession>A0ACC1LKF4</accession>
<protein>
    <submittedName>
        <fullName evidence="1">Allantoicase</fullName>
    </submittedName>
</protein>
<reference evidence="1" key="1">
    <citation type="submission" date="2022-07" db="EMBL/GenBank/DDBJ databases">
        <title>Phylogenomic reconstructions and comparative analyses of Kickxellomycotina fungi.</title>
        <authorList>
            <person name="Reynolds N.K."/>
            <person name="Stajich J.E."/>
            <person name="Barry K."/>
            <person name="Grigoriev I.V."/>
            <person name="Crous P."/>
            <person name="Smith M.E."/>
        </authorList>
    </citation>
    <scope>NUCLEOTIDE SEQUENCE</scope>
    <source>
        <strain evidence="1">CBS 102833</strain>
    </source>
</reference>
<keyword evidence="2" id="KW-1185">Reference proteome</keyword>
<dbReference type="EMBL" id="JANBUP010000561">
    <property type="protein sequence ID" value="KAJ2810987.1"/>
    <property type="molecule type" value="Genomic_DNA"/>
</dbReference>
<gene>
    <name evidence="1" type="primary">DAL2_2</name>
    <name evidence="1" type="ORF">H4S07_002348</name>
</gene>
<name>A0ACC1LKF4_9FUNG</name>
<organism evidence="1 2">
    <name type="scientific">Coemansia furcata</name>
    <dbReference type="NCBI Taxonomy" id="417177"/>
    <lineage>
        <taxon>Eukaryota</taxon>
        <taxon>Fungi</taxon>
        <taxon>Fungi incertae sedis</taxon>
        <taxon>Zoopagomycota</taxon>
        <taxon>Kickxellomycotina</taxon>
        <taxon>Kickxellomycetes</taxon>
        <taxon>Kickxellales</taxon>
        <taxon>Kickxellaceae</taxon>
        <taxon>Coemansia</taxon>
    </lineage>
</organism>
<feature type="non-terminal residue" evidence="1">
    <location>
        <position position="1"/>
    </location>
</feature>
<comment type="caution">
    <text evidence="1">The sequence shown here is derived from an EMBL/GenBank/DDBJ whole genome shotgun (WGS) entry which is preliminary data.</text>
</comment>
<proteinExistence type="predicted"/>
<evidence type="ECO:0000313" key="2">
    <source>
        <dbReference type="Proteomes" id="UP001140096"/>
    </source>
</evidence>
<evidence type="ECO:0000313" key="1">
    <source>
        <dbReference type="EMBL" id="KAJ2810987.1"/>
    </source>
</evidence>
<sequence length="899" mass="100344">PTEGECDLACATTGARVIAASNDHLGSKDNLILPGLSTDASTQGWKTRRTHSPDHSDWAIVRLAEPGFLTRIAIDTRPYDGDQPVAASVQACYSELANPERDAECFWYQIAPRTELNANKLHELDVTLNDVPFSHIKLVVHPDGAIARLRAYGQRVQEIEVEAAREEAEAKAEAVLAAEIGFGDSTPASSTDAEDAAAAAEPQAAVEVETVEAVEVVIKPRKSEEVAAPHRVKKSKRTEKPQLMSPGRPKKVKPKRLSEDLHEFSAAEHFSSRANELIQSLTSPVPQRKRARTRSHAEDNSDEGSAKPADTKSKHTSRKSKSRMVEMIIEYVERRPRNTFNDSIRKHNVTKKLLRPLLHVSEIWRRAAVRSFCDNCVIRLKYFRDSVDIKYPAWPTGLTYPKVHRSNLVKRVVIWAPYWKEVTDERFNIYTANLRGKGNEVVFPSATSMVLCNRRIREQRPYRTVIRIFGNRNADPEPAPKPIVPINPELVVNFARFLLRLAPDVTSLTSIYHVDNEIQSNPVHPCDMLLSEICKGGSIKSLRAKSFYDSTRVTLHSLPITGLTTLTHESSMVFPAFARLAQLNSRTLVSLSIGLYEHNDWPALVCSNEAPIVFPLLSSLIIKVPQGLRFRHDTVLPPIDNVAPFPRISRLEIHGYYPFGDDVFFRGNGATLKTLRIPIYGIGSRALSRFNVLNRSGVTRMDAVCIDIMDDYYTDRQVFNNMFSETEDGGIDEQFPAILEVATTLKLMSDTRQMHFFNNICMAPSTSVVQHLTITKPELSTMQIIKIIFGLPTLISFACNLSKTSAASAESIPPAEIPRVLHEKYYPLSHNFKTLRASRGGIVSTNRMAIAAAQIAAICPSFVFVDVLPGLRKDLKLKIGVAISKANFKPFADSVHRLL</sequence>
<dbReference type="Proteomes" id="UP001140096">
    <property type="component" value="Unassembled WGS sequence"/>
</dbReference>